<dbReference type="PANTHER" id="PTHR30005:SF0">
    <property type="entry name" value="RETROGRADE REGULATION PROTEIN 2"/>
    <property type="match status" value="1"/>
</dbReference>
<dbReference type="Proteomes" id="UP000320055">
    <property type="component" value="Unassembled WGS sequence"/>
</dbReference>
<dbReference type="Gene3D" id="3.30.420.150">
    <property type="entry name" value="Exopolyphosphatase. Domain 2"/>
    <property type="match status" value="1"/>
</dbReference>
<dbReference type="InterPro" id="IPR003695">
    <property type="entry name" value="Ppx_GppA_N"/>
</dbReference>
<evidence type="ECO:0000256" key="2">
    <source>
        <dbReference type="ARBA" id="ARBA00022801"/>
    </source>
</evidence>
<dbReference type="EMBL" id="CAACVJ010000076">
    <property type="protein sequence ID" value="VEP12810.1"/>
    <property type="molecule type" value="Genomic_DNA"/>
</dbReference>
<dbReference type="SUPFAM" id="SSF53067">
    <property type="entry name" value="Actin-like ATPase domain"/>
    <property type="match status" value="2"/>
</dbReference>
<dbReference type="CDD" id="cd00077">
    <property type="entry name" value="HDc"/>
    <property type="match status" value="1"/>
</dbReference>
<dbReference type="OrthoDB" id="9807195at2"/>
<evidence type="ECO:0000313" key="5">
    <source>
        <dbReference type="EMBL" id="VEP12810.1"/>
    </source>
</evidence>
<dbReference type="AlphaFoldDB" id="A0A563VMY0"/>
<dbReference type="InterPro" id="IPR048950">
    <property type="entry name" value="Ppx_GppA_C"/>
</dbReference>
<dbReference type="SUPFAM" id="SSF109604">
    <property type="entry name" value="HD-domain/PDEase-like"/>
    <property type="match status" value="1"/>
</dbReference>
<organism evidence="5 6">
    <name type="scientific">Hyella patelloides LEGE 07179</name>
    <dbReference type="NCBI Taxonomy" id="945734"/>
    <lineage>
        <taxon>Bacteria</taxon>
        <taxon>Bacillati</taxon>
        <taxon>Cyanobacteriota</taxon>
        <taxon>Cyanophyceae</taxon>
        <taxon>Pleurocapsales</taxon>
        <taxon>Hyellaceae</taxon>
        <taxon>Hyella</taxon>
    </lineage>
</organism>
<dbReference type="InterPro" id="IPR030673">
    <property type="entry name" value="PyroPPase_GppA_Ppx"/>
</dbReference>
<evidence type="ECO:0000256" key="1">
    <source>
        <dbReference type="ARBA" id="ARBA00007125"/>
    </source>
</evidence>
<dbReference type="InterPro" id="IPR003607">
    <property type="entry name" value="HD/PDEase_dom"/>
</dbReference>
<reference evidence="5 6" key="1">
    <citation type="submission" date="2019-01" db="EMBL/GenBank/DDBJ databases">
        <authorList>
            <person name="Brito A."/>
        </authorList>
    </citation>
    <scope>NUCLEOTIDE SEQUENCE [LARGE SCALE GENOMIC DNA]</scope>
    <source>
        <strain evidence="5">1</strain>
    </source>
</reference>
<dbReference type="InterPro" id="IPR050273">
    <property type="entry name" value="GppA/Ppx_hydrolase"/>
</dbReference>
<feature type="domain" description="Ppx/GppA phosphatase N-terminal" evidence="3">
    <location>
        <begin position="21"/>
        <end position="308"/>
    </location>
</feature>
<keyword evidence="6" id="KW-1185">Reference proteome</keyword>
<evidence type="ECO:0000313" key="6">
    <source>
        <dbReference type="Proteomes" id="UP000320055"/>
    </source>
</evidence>
<dbReference type="Pfam" id="PF02541">
    <property type="entry name" value="Ppx-GppA"/>
    <property type="match status" value="1"/>
</dbReference>
<dbReference type="RefSeq" id="WP_144870915.1">
    <property type="nucleotide sequence ID" value="NZ_LR213918.1"/>
</dbReference>
<feature type="domain" description="Ppx/GppA phosphatase C-terminal" evidence="4">
    <location>
        <begin position="322"/>
        <end position="480"/>
    </location>
</feature>
<dbReference type="GO" id="GO:0016462">
    <property type="term" value="F:pyrophosphatase activity"/>
    <property type="evidence" value="ECO:0007669"/>
    <property type="project" value="TreeGrafter"/>
</dbReference>
<comment type="similarity">
    <text evidence="1">Belongs to the GppA/Ppx family.</text>
</comment>
<keyword evidence="2" id="KW-0378">Hydrolase</keyword>
<proteinExistence type="inferred from homology"/>
<evidence type="ECO:0000259" key="3">
    <source>
        <dbReference type="Pfam" id="PF02541"/>
    </source>
</evidence>
<dbReference type="Pfam" id="PF21447">
    <property type="entry name" value="Ppx-GppA_III"/>
    <property type="match status" value="1"/>
</dbReference>
<name>A0A563VMY0_9CYAN</name>
<dbReference type="Gene3D" id="3.30.420.40">
    <property type="match status" value="1"/>
</dbReference>
<dbReference type="InterPro" id="IPR043129">
    <property type="entry name" value="ATPase_NBD"/>
</dbReference>
<dbReference type="CDD" id="cd24006">
    <property type="entry name" value="ASKHA_NBD_PPX_GppA"/>
    <property type="match status" value="1"/>
</dbReference>
<sequence>MKLAAIDIGTNSIHMIIAEAISKSNFEIIEREKEMAKLGAGVFASNYISDSAFQVGLETIDRYVQLADRLGVDEIITAATSAIREAHNGENFLNEVAAQTGLCPRIISGQEEARLILLAVRNSIALEEDKALVLDIGGGSTEAVIGDRSQIFFRDSMPLGVLRLLDMFEDKGAVGIEGRGVLEAHIRFIAQQIFEQIHPIGFDRLIGTSGTIRTMGEAAHIAAGGESWQSVNAEVVQLKDISTLTQKLLEMKLEERANVDEVSDKRADAIHLGGVLLVQLMEMAGVPEITLCDASLREGMILDYLKRHSPELADFPEPKNLRYRKAAYLAYKYESDWKENCHVANLAIQIFDQTQKLHEYGDFEREILEFAALLHDIGQFISFRKHHKNSRHIIKRTDPRGFTDEEILLIRQLVRYHCKAKPTKKHKKFKKLSKQDRRLIKMLSGILRIAVALNKTKNRRVKSIACQISEEKLEISVSGADNLEVEIWAARRSRQVFAEVLKRQVKIHKMLASELKTELELEQFSI</sequence>
<dbReference type="PANTHER" id="PTHR30005">
    <property type="entry name" value="EXOPOLYPHOSPHATASE"/>
    <property type="match status" value="1"/>
</dbReference>
<dbReference type="PIRSF" id="PIRSF001267">
    <property type="entry name" value="Pyrophosphatase_GppA_Ppx"/>
    <property type="match status" value="1"/>
</dbReference>
<accession>A0A563VMY0</accession>
<protein>
    <submittedName>
        <fullName evidence="5">Phosphatase</fullName>
    </submittedName>
</protein>
<gene>
    <name evidence="5" type="ORF">H1P_1670002</name>
</gene>
<evidence type="ECO:0000259" key="4">
    <source>
        <dbReference type="Pfam" id="PF21447"/>
    </source>
</evidence>
<dbReference type="Gene3D" id="1.10.3210.10">
    <property type="entry name" value="Hypothetical protein af1432"/>
    <property type="match status" value="1"/>
</dbReference>